<evidence type="ECO:0000256" key="1">
    <source>
        <dbReference type="SAM" id="Phobius"/>
    </source>
</evidence>
<accession>A0A2H0W098</accession>
<protein>
    <submittedName>
        <fullName evidence="2">Uncharacterized protein</fullName>
    </submittedName>
</protein>
<reference evidence="3" key="1">
    <citation type="submission" date="2017-09" db="EMBL/GenBank/DDBJ databases">
        <title>Depth-based differentiation of microbial function through sediment-hosted aquifers and enrichment of novel symbionts in the deep terrestrial subsurface.</title>
        <authorList>
            <person name="Probst A.J."/>
            <person name="Ladd B."/>
            <person name="Jarett J.K."/>
            <person name="Geller-Mcgrath D.E."/>
            <person name="Sieber C.M.K."/>
            <person name="Emerson J.B."/>
            <person name="Anantharaman K."/>
            <person name="Thomas B.C."/>
            <person name="Malmstrom R."/>
            <person name="Stieglmeier M."/>
            <person name="Klingl A."/>
            <person name="Woyke T."/>
            <person name="Ryan C.M."/>
            <person name="Banfield J.F."/>
        </authorList>
    </citation>
    <scope>NUCLEOTIDE SEQUENCE [LARGE SCALE GENOMIC DNA]</scope>
</reference>
<keyword evidence="1" id="KW-0472">Membrane</keyword>
<evidence type="ECO:0000313" key="2">
    <source>
        <dbReference type="EMBL" id="PIS04774.1"/>
    </source>
</evidence>
<keyword evidence="1" id="KW-0812">Transmembrane</keyword>
<dbReference type="EMBL" id="PEZZ01000035">
    <property type="protein sequence ID" value="PIS04774.1"/>
    <property type="molecule type" value="Genomic_DNA"/>
</dbReference>
<name>A0A2H0W098_9BACT</name>
<organism evidence="2 3">
    <name type="scientific">Candidatus Buchananbacteria bacterium CG10_big_fil_rev_8_21_14_0_10_42_9</name>
    <dbReference type="NCBI Taxonomy" id="1974526"/>
    <lineage>
        <taxon>Bacteria</taxon>
        <taxon>Candidatus Buchananiibacteriota</taxon>
    </lineage>
</organism>
<dbReference type="Proteomes" id="UP000230935">
    <property type="component" value="Unassembled WGS sequence"/>
</dbReference>
<proteinExistence type="predicted"/>
<sequence>MSTKTKGRVIRCLALALLLAMLVSASIMTSSFGMHTNWQRFWLGAAALMCCVIGVAALSALNAKWQ</sequence>
<gene>
    <name evidence="2" type="ORF">COT81_04475</name>
</gene>
<dbReference type="AlphaFoldDB" id="A0A2H0W098"/>
<evidence type="ECO:0000313" key="3">
    <source>
        <dbReference type="Proteomes" id="UP000230935"/>
    </source>
</evidence>
<comment type="caution">
    <text evidence="2">The sequence shown here is derived from an EMBL/GenBank/DDBJ whole genome shotgun (WGS) entry which is preliminary data.</text>
</comment>
<feature type="transmembrane region" description="Helical" evidence="1">
    <location>
        <begin position="41"/>
        <end position="61"/>
    </location>
</feature>
<keyword evidence="1" id="KW-1133">Transmembrane helix</keyword>